<evidence type="ECO:0008006" key="4">
    <source>
        <dbReference type="Google" id="ProtNLM"/>
    </source>
</evidence>
<comment type="caution">
    <text evidence="2">The sequence shown here is derived from an EMBL/GenBank/DDBJ whole genome shotgun (WGS) entry which is preliminary data.</text>
</comment>
<dbReference type="Proteomes" id="UP000657385">
    <property type="component" value="Unassembled WGS sequence"/>
</dbReference>
<feature type="region of interest" description="Disordered" evidence="1">
    <location>
        <begin position="1"/>
        <end position="26"/>
    </location>
</feature>
<gene>
    <name evidence="2" type="ORF">I2501_10340</name>
</gene>
<dbReference type="AlphaFoldDB" id="A0A931B3S1"/>
<dbReference type="PANTHER" id="PTHR43884:SF19">
    <property type="entry name" value="ACYL-COA DEHYDROGENASE FADE4-RELATED"/>
    <property type="match status" value="1"/>
</dbReference>
<dbReference type="GO" id="GO:0005886">
    <property type="term" value="C:plasma membrane"/>
    <property type="evidence" value="ECO:0007669"/>
    <property type="project" value="TreeGrafter"/>
</dbReference>
<keyword evidence="3" id="KW-1185">Reference proteome</keyword>
<evidence type="ECO:0000256" key="1">
    <source>
        <dbReference type="SAM" id="MobiDB-lite"/>
    </source>
</evidence>
<dbReference type="Gene3D" id="1.20.140.10">
    <property type="entry name" value="Butyryl-CoA Dehydrogenase, subunit A, domain 3"/>
    <property type="match status" value="1"/>
</dbReference>
<dbReference type="InterPro" id="IPR009100">
    <property type="entry name" value="AcylCoA_DH/oxidase_NM_dom_sf"/>
</dbReference>
<evidence type="ECO:0000313" key="3">
    <source>
        <dbReference type="Proteomes" id="UP000657385"/>
    </source>
</evidence>
<dbReference type="SUPFAM" id="SSF56645">
    <property type="entry name" value="Acyl-CoA dehydrogenase NM domain-like"/>
    <property type="match status" value="1"/>
</dbReference>
<dbReference type="PANTHER" id="PTHR43884">
    <property type="entry name" value="ACYL-COA DEHYDROGENASE"/>
    <property type="match status" value="1"/>
</dbReference>
<feature type="compositionally biased region" description="Low complexity" evidence="1">
    <location>
        <begin position="9"/>
        <end position="23"/>
    </location>
</feature>
<dbReference type="GO" id="GO:0050660">
    <property type="term" value="F:flavin adenine dinucleotide binding"/>
    <property type="evidence" value="ECO:0007669"/>
    <property type="project" value="InterPro"/>
</dbReference>
<dbReference type="Gene3D" id="1.10.540.10">
    <property type="entry name" value="Acyl-CoA dehydrogenase/oxidase, N-terminal domain"/>
    <property type="match status" value="1"/>
</dbReference>
<dbReference type="GO" id="GO:0003995">
    <property type="term" value="F:acyl-CoA dehydrogenase activity"/>
    <property type="evidence" value="ECO:0007669"/>
    <property type="project" value="TreeGrafter"/>
</dbReference>
<evidence type="ECO:0000313" key="2">
    <source>
        <dbReference type="EMBL" id="MBF9068431.1"/>
    </source>
</evidence>
<dbReference type="InterPro" id="IPR037069">
    <property type="entry name" value="AcylCoA_DH/ox_N_sf"/>
</dbReference>
<proteinExistence type="predicted"/>
<dbReference type="EMBL" id="JADPRT010000003">
    <property type="protein sequence ID" value="MBF9068431.1"/>
    <property type="molecule type" value="Genomic_DNA"/>
</dbReference>
<reference evidence="2" key="1">
    <citation type="submission" date="2020-11" db="EMBL/GenBank/DDBJ databases">
        <title>Isolation and identification of active actinomycetes.</title>
        <authorList>
            <person name="Yu B."/>
        </authorList>
    </citation>
    <scope>NUCLEOTIDE SEQUENCE</scope>
    <source>
        <strain evidence="2">NEAU-YB345</strain>
    </source>
</reference>
<accession>A0A931B3S1</accession>
<sequence>MTLQPTWTASGASSGSASDSASGPAMRRAIGTATRPVTGTAPHARRRAAQARFAEIETAFGDPWDPAAPLGFRALLAADSASTVPQAALALTRDLGLAAEFVPTALGGNLDGVDVLGLLLRPVFRRDVALAVRSTLSSFLAATHVWINGDEQQQRLTADTLRAGGTMAVAFQHFVHAADLAGDELTVARTADGGLLLGSGRQVVCNGADADLFVAFARVGVAPEGSSDAPEAPEASEGSDVGADACTAVLVPLRELHHGSARLLDRVPTEAVPGLELRGLAFDDCALPAAALLGTWGRGVEEGLRAYPVVHAAAPGMLIGVADTALRTAARFAVQVGVAGRPLARVRNARHALAATFVDLLVGDCVSLVAGRALHLLPGQCNALAAVATYLVPPMLEEALRHLAVVMGEALHGQDHGQDQGRDHGHDGEAYGIFAKHLRDMDAVSFCHVSRAVCQVAIAPCLPGIAADPARSGLAPEELFHRYGALPPLDPQRLSAGGGHDGLAAWFLALPDLFALPAEDAPLADLLSRQLTELRAEFDEIFAEAAALPGDDAHVLALPLVDRYALALAAVCCLGVHRQAGGDPFLSSLDWIVTALDRLLRRAGRSTPPVPREVTERLCAEVLRRDREARSLDLYDLELAG</sequence>
<dbReference type="RefSeq" id="WP_196193564.1">
    <property type="nucleotide sequence ID" value="NZ_JADPRT010000003.1"/>
</dbReference>
<organism evidence="2 3">
    <name type="scientific">Streptacidiphilus fuscans</name>
    <dbReference type="NCBI Taxonomy" id="2789292"/>
    <lineage>
        <taxon>Bacteria</taxon>
        <taxon>Bacillati</taxon>
        <taxon>Actinomycetota</taxon>
        <taxon>Actinomycetes</taxon>
        <taxon>Kitasatosporales</taxon>
        <taxon>Streptomycetaceae</taxon>
        <taxon>Streptacidiphilus</taxon>
    </lineage>
</organism>
<dbReference type="Gene3D" id="2.40.110.10">
    <property type="entry name" value="Butyryl-CoA Dehydrogenase, subunit A, domain 2"/>
    <property type="match status" value="1"/>
</dbReference>
<dbReference type="InterPro" id="IPR046373">
    <property type="entry name" value="Acyl-CoA_Oxase/DH_mid-dom_sf"/>
</dbReference>
<protein>
    <recommendedName>
        <fullName evidence="4">Acyl-CoA dehydrogenase</fullName>
    </recommendedName>
</protein>
<name>A0A931B3S1_9ACTN</name>